<dbReference type="Gene3D" id="3.80.10.10">
    <property type="entry name" value="Ribonuclease Inhibitor"/>
    <property type="match status" value="1"/>
</dbReference>
<dbReference type="AlphaFoldDB" id="A0A9R0W5M8"/>
<dbReference type="Gene3D" id="1.10.8.430">
    <property type="entry name" value="Helical domain of apoptotic protease-activating factors"/>
    <property type="match status" value="1"/>
</dbReference>
<feature type="domain" description="Disease resistance R13L4/SHOC-2-like LRR" evidence="4">
    <location>
        <begin position="316"/>
        <end position="514"/>
    </location>
</feature>
<dbReference type="InterPro" id="IPR055414">
    <property type="entry name" value="LRR_R13L4/SHOC2-like"/>
</dbReference>
<evidence type="ECO:0000256" key="2">
    <source>
        <dbReference type="ARBA" id="ARBA00022821"/>
    </source>
</evidence>
<dbReference type="Gramene" id="TRITD4Av1G257490.1">
    <property type="protein sequence ID" value="TRITD4Av1G257490.1"/>
    <property type="gene ID" value="TRITD4Av1G257490"/>
</dbReference>
<dbReference type="Proteomes" id="UP000324705">
    <property type="component" value="Chromosome 4A"/>
</dbReference>
<dbReference type="Pfam" id="PF23559">
    <property type="entry name" value="WHD_DRP"/>
    <property type="match status" value="1"/>
</dbReference>
<dbReference type="PANTHER" id="PTHR23155">
    <property type="entry name" value="DISEASE RESISTANCE PROTEIN RP"/>
    <property type="match status" value="1"/>
</dbReference>
<dbReference type="Pfam" id="PF23598">
    <property type="entry name" value="LRR_14"/>
    <property type="match status" value="1"/>
</dbReference>
<dbReference type="GO" id="GO:0043531">
    <property type="term" value="F:ADP binding"/>
    <property type="evidence" value="ECO:0007669"/>
    <property type="project" value="InterPro"/>
</dbReference>
<feature type="domain" description="Disease resistance protein winged helix" evidence="3">
    <location>
        <begin position="107"/>
        <end position="177"/>
    </location>
</feature>
<gene>
    <name evidence="5" type="ORF">TRITD_4Av1G257490</name>
</gene>
<evidence type="ECO:0000259" key="4">
    <source>
        <dbReference type="Pfam" id="PF23598"/>
    </source>
</evidence>
<evidence type="ECO:0000313" key="6">
    <source>
        <dbReference type="Proteomes" id="UP000324705"/>
    </source>
</evidence>
<evidence type="ECO:0008006" key="7">
    <source>
        <dbReference type="Google" id="ProtNLM"/>
    </source>
</evidence>
<dbReference type="InterPro" id="IPR027417">
    <property type="entry name" value="P-loop_NTPase"/>
</dbReference>
<dbReference type="SUPFAM" id="SSF52540">
    <property type="entry name" value="P-loop containing nucleoside triphosphate hydrolases"/>
    <property type="match status" value="1"/>
</dbReference>
<dbReference type="GO" id="GO:0042742">
    <property type="term" value="P:defense response to bacterium"/>
    <property type="evidence" value="ECO:0007669"/>
    <property type="project" value="UniProtKB-ARBA"/>
</dbReference>
<keyword evidence="1" id="KW-0677">Repeat</keyword>
<dbReference type="InterPro" id="IPR058922">
    <property type="entry name" value="WHD_DRP"/>
</dbReference>
<dbReference type="InterPro" id="IPR032675">
    <property type="entry name" value="LRR_dom_sf"/>
</dbReference>
<dbReference type="InterPro" id="IPR042197">
    <property type="entry name" value="Apaf_helical"/>
</dbReference>
<keyword evidence="2" id="KW-0611">Plant defense</keyword>
<dbReference type="InterPro" id="IPR044974">
    <property type="entry name" value="Disease_R_plants"/>
</dbReference>
<dbReference type="GO" id="GO:0002758">
    <property type="term" value="P:innate immune response-activating signaling pathway"/>
    <property type="evidence" value="ECO:0007669"/>
    <property type="project" value="UniProtKB-ARBA"/>
</dbReference>
<proteinExistence type="predicted"/>
<organism evidence="5 6">
    <name type="scientific">Triticum turgidum subsp. durum</name>
    <name type="common">Durum wheat</name>
    <name type="synonym">Triticum durum</name>
    <dbReference type="NCBI Taxonomy" id="4567"/>
    <lineage>
        <taxon>Eukaryota</taxon>
        <taxon>Viridiplantae</taxon>
        <taxon>Streptophyta</taxon>
        <taxon>Embryophyta</taxon>
        <taxon>Tracheophyta</taxon>
        <taxon>Spermatophyta</taxon>
        <taxon>Magnoliopsida</taxon>
        <taxon>Liliopsida</taxon>
        <taxon>Poales</taxon>
        <taxon>Poaceae</taxon>
        <taxon>BOP clade</taxon>
        <taxon>Pooideae</taxon>
        <taxon>Triticodae</taxon>
        <taxon>Triticeae</taxon>
        <taxon>Triticinae</taxon>
        <taxon>Triticum</taxon>
    </lineage>
</organism>
<dbReference type="InterPro" id="IPR036388">
    <property type="entry name" value="WH-like_DNA-bd_sf"/>
</dbReference>
<dbReference type="EMBL" id="LT934117">
    <property type="protein sequence ID" value="VAH99581.1"/>
    <property type="molecule type" value="Genomic_DNA"/>
</dbReference>
<evidence type="ECO:0000259" key="3">
    <source>
        <dbReference type="Pfam" id="PF23559"/>
    </source>
</evidence>
<keyword evidence="6" id="KW-1185">Reference proteome</keyword>
<evidence type="ECO:0000256" key="1">
    <source>
        <dbReference type="ARBA" id="ARBA00022737"/>
    </source>
</evidence>
<reference evidence="5 6" key="1">
    <citation type="submission" date="2017-09" db="EMBL/GenBank/DDBJ databases">
        <authorList>
            <consortium name="International Durum Wheat Genome Sequencing Consortium (IDWGSC)"/>
            <person name="Milanesi L."/>
        </authorList>
    </citation>
    <scope>NUCLEOTIDE SEQUENCE [LARGE SCALE GENOMIC DNA]</scope>
    <source>
        <strain evidence="6">cv. Svevo</strain>
    </source>
</reference>
<accession>A0A9R0W5M8</accession>
<sequence length="522" mass="59171">MKPLNEENSRMLFSNRVFGAEIVCPPYLKDVTAEILKKCGGLPLAIITIASLLATQVRSMKHWESIRKSLRVQSAPNPSLKDIQNILNLSYTHLPLHLRACFLYLGMYAEDHIIRRDQLVKQWIAEGFVSSLHGPDLEDVGRSYFNELVNRSMIQPCKTSYGEVLSCTVHDMMLDLILCKCVEDNFISLAYNSEDIARLLHRCKNKVRRLSLSSMAVGGATYDTAIAARLSQVRSLLFNKPILPLLWFKYLRVLIIYNRWGMIDLTAVSQLFQLRCLMVSSDGKIKLPTKLGELVYLETLDIETCELCMSGLTKVDALACSIGKLCNLESLFISGIHVEREDSQQLGSLSNPFRHIEHLELSFWRLWRVPKWLCGLHCLRNLKLYVEMTSTQDVHLLGELPSLVRLEFRACEIPGQRAMLGTGLFPVLEFLNLWSRKDTTAYLGFEAGAMPSLQTLWFSASNWGGTVSVGMEHLLHLQEIQVHAVCISKDSVDRLKEAEDAFKEALLMHPNHPSVIIVLPEK</sequence>
<name>A0A9R0W5M8_TRITD</name>
<dbReference type="Gene3D" id="1.10.10.10">
    <property type="entry name" value="Winged helix-like DNA-binding domain superfamily/Winged helix DNA-binding domain"/>
    <property type="match status" value="1"/>
</dbReference>
<protein>
    <recommendedName>
        <fullName evidence="7">NB-ARC domain-containing protein</fullName>
    </recommendedName>
</protein>
<dbReference type="PANTHER" id="PTHR23155:SF906">
    <property type="entry name" value="OS08G0205100 PROTEIN"/>
    <property type="match status" value="1"/>
</dbReference>
<dbReference type="SUPFAM" id="SSF52058">
    <property type="entry name" value="L domain-like"/>
    <property type="match status" value="1"/>
</dbReference>
<dbReference type="GO" id="GO:0009626">
    <property type="term" value="P:plant-type hypersensitive response"/>
    <property type="evidence" value="ECO:0007669"/>
    <property type="project" value="UniProtKB-ARBA"/>
</dbReference>
<dbReference type="FunFam" id="1.10.10.10:FF:000322">
    <property type="entry name" value="Probable disease resistance protein At1g63360"/>
    <property type="match status" value="1"/>
</dbReference>
<evidence type="ECO:0000313" key="5">
    <source>
        <dbReference type="EMBL" id="VAH99581.1"/>
    </source>
</evidence>